<dbReference type="AlphaFoldDB" id="A0AAN9TWH0"/>
<dbReference type="EMBL" id="JBBCAQ010000003">
    <property type="protein sequence ID" value="KAK7605052.1"/>
    <property type="molecule type" value="Genomic_DNA"/>
</dbReference>
<reference evidence="1 2" key="1">
    <citation type="submission" date="2024-03" db="EMBL/GenBank/DDBJ databases">
        <title>Adaptation during the transition from Ophiocordyceps entomopathogen to insect associate is accompanied by gene loss and intensified selection.</title>
        <authorList>
            <person name="Ward C.M."/>
            <person name="Onetto C.A."/>
            <person name="Borneman A.R."/>
        </authorList>
    </citation>
    <scope>NUCLEOTIDE SEQUENCE [LARGE SCALE GENOMIC DNA]</scope>
    <source>
        <strain evidence="1">AWRI1</strain>
        <tissue evidence="1">Single Adult Female</tissue>
    </source>
</reference>
<evidence type="ECO:0000313" key="2">
    <source>
        <dbReference type="Proteomes" id="UP001367676"/>
    </source>
</evidence>
<accession>A0AAN9TWH0</accession>
<gene>
    <name evidence="1" type="ORF">V9T40_006238</name>
</gene>
<name>A0AAN9TWH0_9HEMI</name>
<comment type="caution">
    <text evidence="1">The sequence shown here is derived from an EMBL/GenBank/DDBJ whole genome shotgun (WGS) entry which is preliminary data.</text>
</comment>
<protein>
    <submittedName>
        <fullName evidence="1">Uncharacterized protein</fullName>
    </submittedName>
</protein>
<sequence>MDDSMKRQDGDYQKSVQDYLREGEEKVTSKLSQLKDAVYQRLENTYQMLTGDSYTCNDANLVDKNLSDPLVIGDVNQTLDFGSIKVAYKNVQFYSLQSAKTGDVTVNTRRKKATLTLKLENVGSNGSYQASNWISSAAGAYQINLFGDVTFDFINWYKIKGNKTEITDSKGNLKYNSNFLDSRYDNLPLIYRWWQKYLARHLLKPPIEDEIVDELKEKTSDLIIECIGKAQNVQNQHHDSVEKVMGEGIKTTIDGIQQDLSKYGDFSIELNSDNKEMVYKKLHARIASVKLNGIEKFYLANNQISRDNSDMIHSKMQLALNRPTATAVVSIQAAHDENAPFQKINVDFDMEQVMAELSLEKTRKSGLQLRSVQTNVNRIQPINADKFEDEVRDLIKERLADHMKGYVERGLRKFIEDKAVAIMSSGVLPPLQEKQSA</sequence>
<dbReference type="Proteomes" id="UP001367676">
    <property type="component" value="Unassembled WGS sequence"/>
</dbReference>
<dbReference type="Gene3D" id="3.15.10.30">
    <property type="entry name" value="Haemolymph juvenile hormone binding protein"/>
    <property type="match status" value="1"/>
</dbReference>
<keyword evidence="2" id="KW-1185">Reference proteome</keyword>
<dbReference type="InterPro" id="IPR038606">
    <property type="entry name" value="To_sf"/>
</dbReference>
<proteinExistence type="predicted"/>
<evidence type="ECO:0000313" key="1">
    <source>
        <dbReference type="EMBL" id="KAK7605052.1"/>
    </source>
</evidence>
<organism evidence="1 2">
    <name type="scientific">Parthenolecanium corni</name>
    <dbReference type="NCBI Taxonomy" id="536013"/>
    <lineage>
        <taxon>Eukaryota</taxon>
        <taxon>Metazoa</taxon>
        <taxon>Ecdysozoa</taxon>
        <taxon>Arthropoda</taxon>
        <taxon>Hexapoda</taxon>
        <taxon>Insecta</taxon>
        <taxon>Pterygota</taxon>
        <taxon>Neoptera</taxon>
        <taxon>Paraneoptera</taxon>
        <taxon>Hemiptera</taxon>
        <taxon>Sternorrhyncha</taxon>
        <taxon>Coccoidea</taxon>
        <taxon>Coccidae</taxon>
        <taxon>Parthenolecanium</taxon>
    </lineage>
</organism>